<dbReference type="Proteomes" id="UP000505355">
    <property type="component" value="Chromosome"/>
</dbReference>
<sequence length="212" mass="24326">MKPITSVLIIFVNFYFYKSLAMSKNHTIPQTIIRAQTIYTDFGFLKDRGKVLFITPKCVIVGIGEMPFMLLGTPQFSIENLPPNIKKNADDIKMLVLQSTFSTEPYLKDKVCKIPSWVTFFKNAKYIKLNHVDLTQLSDLANLVVEHLVLINVKYTGDDKVIAAIKKLQYLKYIAYDGSLSITLINAIKLQNPKVILLPESEYYERRLQENL</sequence>
<evidence type="ECO:0000313" key="1">
    <source>
        <dbReference type="EMBL" id="QKJ30325.1"/>
    </source>
</evidence>
<dbReference type="KEGG" id="mmab:HQ865_11320"/>
<name>A0A7D4Q9T6_9SPHI</name>
<dbReference type="EMBL" id="CP054139">
    <property type="protein sequence ID" value="QKJ30325.1"/>
    <property type="molecule type" value="Genomic_DNA"/>
</dbReference>
<gene>
    <name evidence="1" type="ORF">HQ865_11320</name>
</gene>
<dbReference type="AlphaFoldDB" id="A0A7D4Q9T6"/>
<dbReference type="RefSeq" id="WP_173415006.1">
    <property type="nucleotide sequence ID" value="NZ_CP054139.1"/>
</dbReference>
<protein>
    <submittedName>
        <fullName evidence="1">Uncharacterized protein</fullName>
    </submittedName>
</protein>
<proteinExistence type="predicted"/>
<evidence type="ECO:0000313" key="2">
    <source>
        <dbReference type="Proteomes" id="UP000505355"/>
    </source>
</evidence>
<accession>A0A7D4Q9T6</accession>
<reference evidence="1 2" key="1">
    <citation type="submission" date="2020-05" db="EMBL/GenBank/DDBJ databases">
        <title>Mucilaginibacter mali sp. nov.</title>
        <authorList>
            <person name="Kim H.S."/>
            <person name="Lee K.C."/>
            <person name="Suh M.K."/>
            <person name="Kim J.-S."/>
            <person name="Han K.-I."/>
            <person name="Eom M.K."/>
            <person name="Shin Y.K."/>
            <person name="Lee J.-S."/>
        </authorList>
    </citation>
    <scope>NUCLEOTIDE SEQUENCE [LARGE SCALE GENOMIC DNA]</scope>
    <source>
        <strain evidence="1 2">G2-14</strain>
    </source>
</reference>
<keyword evidence="2" id="KW-1185">Reference proteome</keyword>
<organism evidence="1 2">
    <name type="scientific">Mucilaginibacter mali</name>
    <dbReference type="NCBI Taxonomy" id="2740462"/>
    <lineage>
        <taxon>Bacteria</taxon>
        <taxon>Pseudomonadati</taxon>
        <taxon>Bacteroidota</taxon>
        <taxon>Sphingobacteriia</taxon>
        <taxon>Sphingobacteriales</taxon>
        <taxon>Sphingobacteriaceae</taxon>
        <taxon>Mucilaginibacter</taxon>
    </lineage>
</organism>